<evidence type="ECO:0000256" key="1">
    <source>
        <dbReference type="ARBA" id="ARBA00006192"/>
    </source>
</evidence>
<evidence type="ECO:0000256" key="2">
    <source>
        <dbReference type="ARBA" id="ARBA00022737"/>
    </source>
</evidence>
<protein>
    <recommendedName>
        <fullName evidence="8">Pentacotripeptide-repeat region of PRORP domain-containing protein</fullName>
    </recommendedName>
</protein>
<dbReference type="InterPro" id="IPR011990">
    <property type="entry name" value="TPR-like_helical_dom_sf"/>
</dbReference>
<dbReference type="PANTHER" id="PTHR47447">
    <property type="entry name" value="OS03G0856100 PROTEIN"/>
    <property type="match status" value="1"/>
</dbReference>
<reference evidence="6" key="1">
    <citation type="submission" date="2022-07" db="EMBL/GenBank/DDBJ databases">
        <title>Phylogenomic reconstructions and comparative analyses of Kickxellomycotina fungi.</title>
        <authorList>
            <person name="Reynolds N.K."/>
            <person name="Stajich J.E."/>
            <person name="Barry K."/>
            <person name="Grigoriev I.V."/>
            <person name="Crous P."/>
            <person name="Smith M.E."/>
        </authorList>
    </citation>
    <scope>NUCLEOTIDE SEQUENCE</scope>
    <source>
        <strain evidence="6">NBRC 105414</strain>
    </source>
</reference>
<keyword evidence="2" id="KW-0677">Repeat</keyword>
<sequence>MAGARRSPGRRRARGGGEAAPDVDSDGSCSEQSSSGWLRIRQALVARLDGEAPATESSREAPASDEAAALVARFVALARRVGTGDAAVAAWAQYCRVADHVAGGALVRRVPAAALGLLVCGLAFMRGSARYQWRFEQIVRVFGDAQAQGRALDEPTEFALLLRALNRLGRHRQALAEAARHAARTGRGAAAPIVRQVIAAHFGSGRPDRAMRVFGAARAQGTATPHVYAAALCGALRAGAAAPAELGALVDELLALIGRERRGGAALRTGLMNELLTAAGKSGAHAALALVLERFAAAGAPLNYTTFGILLRNACNAEADAGELRRTYRLLAASADAMPLMTGHVFAMFIAGFVRHGRIDHALAVLDDVRRHPRARPAPQHLEPIVELCARAGLGRCALRLVREMPARDRLRPAWGVYADAVQAVARDAALMHPDWAPHVTSPHVTSPPLDADADAEAALVVALVRCARAADARGLLRAFERAHERFPRSVLPFAALVAEAHRLIDAHARCAGRAARAAMPDADLRALVRGLRAAVDRLLPAARAMPVPQGLYHAAISAFALVRDHETAQRLYDHMTAAEAMDPTVETFDTLLRSFVRGASAATAAALFAELRAAGLPLRRVTANILIRGLLAAGEPDQAIDVYAYMTGRPTPLLAHPEFRDHVPAGPCDAYTFALLVAGLVDARRPKEAVVLFEDAFAVLGHVPRQLLTTLVARLELAGLYDTARLCLRRYRRRVEDSQPPEPAVPATASPSGSAPDLLPLSYFGYLLEKKV</sequence>
<dbReference type="Pfam" id="PF01535">
    <property type="entry name" value="PPR"/>
    <property type="match status" value="2"/>
</dbReference>
<name>A0A9W8HM30_9FUNG</name>
<evidence type="ECO:0000256" key="5">
    <source>
        <dbReference type="SAM" id="MobiDB-lite"/>
    </source>
</evidence>
<feature type="compositionally biased region" description="Low complexity" evidence="5">
    <location>
        <begin position="26"/>
        <end position="35"/>
    </location>
</feature>
<keyword evidence="7" id="KW-1185">Reference proteome</keyword>
<accession>A0A9W8HM30</accession>
<dbReference type="EMBL" id="JANBUL010000021">
    <property type="protein sequence ID" value="KAJ2784732.1"/>
    <property type="molecule type" value="Genomic_DNA"/>
</dbReference>
<evidence type="ECO:0000313" key="6">
    <source>
        <dbReference type="EMBL" id="KAJ2784732.1"/>
    </source>
</evidence>
<evidence type="ECO:0000256" key="4">
    <source>
        <dbReference type="ARBA" id="ARBA00044511"/>
    </source>
</evidence>
<dbReference type="AlphaFoldDB" id="A0A9W8HM30"/>
<organism evidence="6 7">
    <name type="scientific">Coemansia javaensis</name>
    <dbReference type="NCBI Taxonomy" id="2761396"/>
    <lineage>
        <taxon>Eukaryota</taxon>
        <taxon>Fungi</taxon>
        <taxon>Fungi incertae sedis</taxon>
        <taxon>Zoopagomycota</taxon>
        <taxon>Kickxellomycotina</taxon>
        <taxon>Kickxellomycetes</taxon>
        <taxon>Kickxellales</taxon>
        <taxon>Kickxellaceae</taxon>
        <taxon>Coemansia</taxon>
    </lineage>
</organism>
<evidence type="ECO:0000313" key="7">
    <source>
        <dbReference type="Proteomes" id="UP001140217"/>
    </source>
</evidence>
<comment type="caution">
    <text evidence="6">The sequence shown here is derived from an EMBL/GenBank/DDBJ whole genome shotgun (WGS) entry which is preliminary data.</text>
</comment>
<gene>
    <name evidence="6" type="ORF">H4R18_000947</name>
</gene>
<feature type="region of interest" description="Disordered" evidence="5">
    <location>
        <begin position="1"/>
        <end position="35"/>
    </location>
</feature>
<dbReference type="InterPro" id="IPR002885">
    <property type="entry name" value="PPR_rpt"/>
</dbReference>
<proteinExistence type="inferred from homology"/>
<dbReference type="PANTHER" id="PTHR47447:SF17">
    <property type="entry name" value="OS12G0638900 PROTEIN"/>
    <property type="match status" value="1"/>
</dbReference>
<comment type="subunit">
    <text evidence="4">Binds to mitochondrial small subunit 15S rRNA.</text>
</comment>
<evidence type="ECO:0008006" key="8">
    <source>
        <dbReference type="Google" id="ProtNLM"/>
    </source>
</evidence>
<evidence type="ECO:0000256" key="3">
    <source>
        <dbReference type="ARBA" id="ARBA00044493"/>
    </source>
</evidence>
<dbReference type="Gene3D" id="1.25.40.10">
    <property type="entry name" value="Tetratricopeptide repeat domain"/>
    <property type="match status" value="2"/>
</dbReference>
<comment type="similarity">
    <text evidence="1">Belongs to the CCM1 family.</text>
</comment>
<dbReference type="Proteomes" id="UP001140217">
    <property type="component" value="Unassembled WGS sequence"/>
</dbReference>
<comment type="function">
    <text evidence="3">Regulates mitochondrial small subunit maturation by controlling 15S rRNA 5'-end processing. Localizes to the 5' precursor of the 15S rRNA in a position that is subsequently occupied by mS47 in the mature yeast mtSSU. Uses structure and sequence-specific RNA recognition, binding to a single-stranded region of the precursor and specifically recognizing bases -6 to -1. The exchange of Ccm1 for mS47 is coupled to the irreversible removal of precursor rRNA that is accompanied by conformational changes of the mitoribosomal proteins uS5m and mS26. These conformational changes signal completion of 5'-end rRNA processing through protection of the mature 5'-end of the 15S rRNA and stabilization of mS47. The removal of the 5' precursor together with the dissociation of Ccm1 may be catalyzed by the 5'-3' exoribonuclease Pet127. Involved in the specific removal of group I introns in mitochondrial encoded transcripts.</text>
</comment>
<dbReference type="OrthoDB" id="185373at2759"/>